<dbReference type="InterPro" id="IPR039422">
    <property type="entry name" value="MarR/SlyA-like"/>
</dbReference>
<protein>
    <recommendedName>
        <fullName evidence="1">HTH marR-type domain-containing protein</fullName>
    </recommendedName>
</protein>
<dbReference type="GO" id="GO:0003700">
    <property type="term" value="F:DNA-binding transcription factor activity"/>
    <property type="evidence" value="ECO:0007669"/>
    <property type="project" value="InterPro"/>
</dbReference>
<dbReference type="AlphaFoldDB" id="A0A644UQN5"/>
<evidence type="ECO:0000259" key="1">
    <source>
        <dbReference type="PROSITE" id="PS50995"/>
    </source>
</evidence>
<comment type="caution">
    <text evidence="2">The sequence shown here is derived from an EMBL/GenBank/DDBJ whole genome shotgun (WGS) entry which is preliminary data.</text>
</comment>
<proteinExistence type="predicted"/>
<dbReference type="Pfam" id="PF12802">
    <property type="entry name" value="MarR_2"/>
    <property type="match status" value="1"/>
</dbReference>
<dbReference type="SUPFAM" id="SSF46785">
    <property type="entry name" value="Winged helix' DNA-binding domain"/>
    <property type="match status" value="1"/>
</dbReference>
<name>A0A644UQN5_9ZZZZ</name>
<reference evidence="2" key="1">
    <citation type="submission" date="2019-08" db="EMBL/GenBank/DDBJ databases">
        <authorList>
            <person name="Kucharzyk K."/>
            <person name="Murdoch R.W."/>
            <person name="Higgins S."/>
            <person name="Loffler F."/>
        </authorList>
    </citation>
    <scope>NUCLEOTIDE SEQUENCE</scope>
</reference>
<dbReference type="InterPro" id="IPR000835">
    <property type="entry name" value="HTH_MarR-typ"/>
</dbReference>
<dbReference type="PANTHER" id="PTHR33164:SF57">
    <property type="entry name" value="MARR-FAMILY TRANSCRIPTIONAL REGULATOR"/>
    <property type="match status" value="1"/>
</dbReference>
<dbReference type="EMBL" id="VSSQ01000149">
    <property type="protein sequence ID" value="MPL81350.1"/>
    <property type="molecule type" value="Genomic_DNA"/>
</dbReference>
<dbReference type="PROSITE" id="PS50995">
    <property type="entry name" value="HTH_MARR_2"/>
    <property type="match status" value="1"/>
</dbReference>
<accession>A0A644UQN5</accession>
<organism evidence="2">
    <name type="scientific">bioreactor metagenome</name>
    <dbReference type="NCBI Taxonomy" id="1076179"/>
    <lineage>
        <taxon>unclassified sequences</taxon>
        <taxon>metagenomes</taxon>
        <taxon>ecological metagenomes</taxon>
    </lineage>
</organism>
<evidence type="ECO:0000313" key="2">
    <source>
        <dbReference type="EMBL" id="MPL81350.1"/>
    </source>
</evidence>
<gene>
    <name evidence="2" type="ORF">SDC9_27267</name>
</gene>
<dbReference type="PANTHER" id="PTHR33164">
    <property type="entry name" value="TRANSCRIPTIONAL REGULATOR, MARR FAMILY"/>
    <property type="match status" value="1"/>
</dbReference>
<dbReference type="GO" id="GO:0006950">
    <property type="term" value="P:response to stress"/>
    <property type="evidence" value="ECO:0007669"/>
    <property type="project" value="TreeGrafter"/>
</dbReference>
<dbReference type="Gene3D" id="1.10.10.10">
    <property type="entry name" value="Winged helix-like DNA-binding domain superfamily/Winged helix DNA-binding domain"/>
    <property type="match status" value="1"/>
</dbReference>
<dbReference type="InterPro" id="IPR036388">
    <property type="entry name" value="WH-like_DNA-bd_sf"/>
</dbReference>
<sequence length="157" mass="17114">MSTSRKYADGEALHTLFRQVFALQSALAVTMDEVHEKAGLGTPQVKVMDLLQRHGTATVPEIAGGLSVSRQFVQTVCNGLEAKGLIAFSDNPRHVRSRLASLTASGQKVFASFRQAEAAFIESKLQHFDSVEVAEATALLCNLCSCMECLRRKKSSR</sequence>
<dbReference type="SMART" id="SM00347">
    <property type="entry name" value="HTH_MARR"/>
    <property type="match status" value="1"/>
</dbReference>
<feature type="domain" description="HTH marR-type" evidence="1">
    <location>
        <begin position="13"/>
        <end position="145"/>
    </location>
</feature>
<dbReference type="InterPro" id="IPR036390">
    <property type="entry name" value="WH_DNA-bd_sf"/>
</dbReference>